<reference evidence="2 3" key="1">
    <citation type="journal article" date="2018" name="Nat. Ecol. Evol.">
        <title>Pezizomycetes genomes reveal the molecular basis of ectomycorrhizal truffle lifestyle.</title>
        <authorList>
            <person name="Murat C."/>
            <person name="Payen T."/>
            <person name="Noel B."/>
            <person name="Kuo A."/>
            <person name="Morin E."/>
            <person name="Chen J."/>
            <person name="Kohler A."/>
            <person name="Krizsan K."/>
            <person name="Balestrini R."/>
            <person name="Da Silva C."/>
            <person name="Montanini B."/>
            <person name="Hainaut M."/>
            <person name="Levati E."/>
            <person name="Barry K.W."/>
            <person name="Belfiori B."/>
            <person name="Cichocki N."/>
            <person name="Clum A."/>
            <person name="Dockter R.B."/>
            <person name="Fauchery L."/>
            <person name="Guy J."/>
            <person name="Iotti M."/>
            <person name="Le Tacon F."/>
            <person name="Lindquist E.A."/>
            <person name="Lipzen A."/>
            <person name="Malagnac F."/>
            <person name="Mello A."/>
            <person name="Molinier V."/>
            <person name="Miyauchi S."/>
            <person name="Poulain J."/>
            <person name="Riccioni C."/>
            <person name="Rubini A."/>
            <person name="Sitrit Y."/>
            <person name="Splivallo R."/>
            <person name="Traeger S."/>
            <person name="Wang M."/>
            <person name="Zifcakova L."/>
            <person name="Wipf D."/>
            <person name="Zambonelli A."/>
            <person name="Paolocci F."/>
            <person name="Nowrousian M."/>
            <person name="Ottonello S."/>
            <person name="Baldrian P."/>
            <person name="Spatafora J.W."/>
            <person name="Henrissat B."/>
            <person name="Nagy L.G."/>
            <person name="Aury J.M."/>
            <person name="Wincker P."/>
            <person name="Grigoriev I.V."/>
            <person name="Bonfante P."/>
            <person name="Martin F.M."/>
        </authorList>
    </citation>
    <scope>NUCLEOTIDE SEQUENCE [LARGE SCALE GENOMIC DNA]</scope>
    <source>
        <strain evidence="2 3">120613-1</strain>
    </source>
</reference>
<keyword evidence="1" id="KW-0472">Membrane</keyword>
<keyword evidence="1" id="KW-1133">Transmembrane helix</keyword>
<proteinExistence type="predicted"/>
<protein>
    <submittedName>
        <fullName evidence="2">Uncharacterized protein</fullName>
    </submittedName>
</protein>
<dbReference type="EMBL" id="ML120498">
    <property type="protein sequence ID" value="RPA91380.1"/>
    <property type="molecule type" value="Genomic_DNA"/>
</dbReference>
<evidence type="ECO:0000256" key="1">
    <source>
        <dbReference type="SAM" id="Phobius"/>
    </source>
</evidence>
<evidence type="ECO:0000313" key="2">
    <source>
        <dbReference type="EMBL" id="RPA91380.1"/>
    </source>
</evidence>
<evidence type="ECO:0000313" key="3">
    <source>
        <dbReference type="Proteomes" id="UP000276215"/>
    </source>
</evidence>
<sequence>MHPIIHHHLFCHHSPPRLPVRQLSTVSNGRKEREINKTNNEWSSKGRVGLGMIMNKLCQISFSFLLWYYFVGFIFLYFSCILVFFFTLFLALFFLFFLFFYYLVFSF</sequence>
<keyword evidence="1" id="KW-0812">Transmembrane</keyword>
<name>A0A3N4J4K9_9PEZI</name>
<keyword evidence="3" id="KW-1185">Reference proteome</keyword>
<accession>A0A3N4J4K9</accession>
<dbReference type="AlphaFoldDB" id="A0A3N4J4K9"/>
<feature type="transmembrane region" description="Helical" evidence="1">
    <location>
        <begin position="57"/>
        <end position="78"/>
    </location>
</feature>
<gene>
    <name evidence="2" type="ORF">L873DRAFT_1848295</name>
</gene>
<feature type="transmembrane region" description="Helical" evidence="1">
    <location>
        <begin position="84"/>
        <end position="104"/>
    </location>
</feature>
<organism evidence="2 3">
    <name type="scientific">Choiromyces venosus 120613-1</name>
    <dbReference type="NCBI Taxonomy" id="1336337"/>
    <lineage>
        <taxon>Eukaryota</taxon>
        <taxon>Fungi</taxon>
        <taxon>Dikarya</taxon>
        <taxon>Ascomycota</taxon>
        <taxon>Pezizomycotina</taxon>
        <taxon>Pezizomycetes</taxon>
        <taxon>Pezizales</taxon>
        <taxon>Tuberaceae</taxon>
        <taxon>Choiromyces</taxon>
    </lineage>
</organism>
<dbReference type="Proteomes" id="UP000276215">
    <property type="component" value="Unassembled WGS sequence"/>
</dbReference>